<dbReference type="InterPro" id="IPR039279">
    <property type="entry name" value="QRT3-like"/>
</dbReference>
<dbReference type="InterPro" id="IPR024535">
    <property type="entry name" value="RHGA/B-epi-like_pectate_lyase"/>
</dbReference>
<feature type="compositionally biased region" description="Low complexity" evidence="1">
    <location>
        <begin position="929"/>
        <end position="952"/>
    </location>
</feature>
<dbReference type="GO" id="GO:0016829">
    <property type="term" value="F:lyase activity"/>
    <property type="evidence" value="ECO:0007669"/>
    <property type="project" value="UniProtKB-KW"/>
</dbReference>
<keyword evidence="3" id="KW-0456">Lyase</keyword>
<evidence type="ECO:0000313" key="3">
    <source>
        <dbReference type="EMBL" id="KAK0613719.1"/>
    </source>
</evidence>
<evidence type="ECO:0000313" key="4">
    <source>
        <dbReference type="Proteomes" id="UP001175000"/>
    </source>
</evidence>
<dbReference type="Proteomes" id="UP001175000">
    <property type="component" value="Unassembled WGS sequence"/>
</dbReference>
<name>A0AA39WE37_9PEZI</name>
<feature type="compositionally biased region" description="Acidic residues" evidence="1">
    <location>
        <begin position="994"/>
        <end position="1025"/>
    </location>
</feature>
<dbReference type="GO" id="GO:0004650">
    <property type="term" value="F:polygalacturonase activity"/>
    <property type="evidence" value="ECO:0007669"/>
    <property type="project" value="InterPro"/>
</dbReference>
<comment type="caution">
    <text evidence="3">The sequence shown here is derived from an EMBL/GenBank/DDBJ whole genome shotgun (WGS) entry which is preliminary data.</text>
</comment>
<dbReference type="InterPro" id="IPR012334">
    <property type="entry name" value="Pectin_lyas_fold"/>
</dbReference>
<gene>
    <name evidence="3" type="ORF">B0T14DRAFT_485538</name>
</gene>
<dbReference type="Gene3D" id="2.160.20.10">
    <property type="entry name" value="Single-stranded right-handed beta-helix, Pectin lyase-like"/>
    <property type="match status" value="2"/>
</dbReference>
<accession>A0AA39WE37</accession>
<feature type="domain" description="Rhamnogalacturonase A/B/Epimerase-like pectate lyase" evidence="2">
    <location>
        <begin position="53"/>
        <end position="279"/>
    </location>
</feature>
<feature type="region of interest" description="Disordered" evidence="1">
    <location>
        <begin position="923"/>
        <end position="1037"/>
    </location>
</feature>
<dbReference type="CDD" id="cd23668">
    <property type="entry name" value="GH55_beta13glucanase-like"/>
    <property type="match status" value="1"/>
</dbReference>
<organism evidence="3 4">
    <name type="scientific">Immersiella caudata</name>
    <dbReference type="NCBI Taxonomy" id="314043"/>
    <lineage>
        <taxon>Eukaryota</taxon>
        <taxon>Fungi</taxon>
        <taxon>Dikarya</taxon>
        <taxon>Ascomycota</taxon>
        <taxon>Pezizomycotina</taxon>
        <taxon>Sordariomycetes</taxon>
        <taxon>Sordariomycetidae</taxon>
        <taxon>Sordariales</taxon>
        <taxon>Lasiosphaeriaceae</taxon>
        <taxon>Immersiella</taxon>
    </lineage>
</organism>
<protein>
    <submittedName>
        <fullName evidence="3">Pectate lyase superfamily protein-domain-containing protein</fullName>
    </submittedName>
</protein>
<dbReference type="PANTHER" id="PTHR33928:SF2">
    <property type="entry name" value="PECTATE LYASE SUPERFAMILY PROTEIN DOMAIN-CONTAINING PROTEIN-RELATED"/>
    <property type="match status" value="1"/>
</dbReference>
<keyword evidence="4" id="KW-1185">Reference proteome</keyword>
<evidence type="ECO:0000259" key="2">
    <source>
        <dbReference type="Pfam" id="PF12708"/>
    </source>
</evidence>
<dbReference type="InterPro" id="IPR011050">
    <property type="entry name" value="Pectin_lyase_fold/virulence"/>
</dbReference>
<dbReference type="SUPFAM" id="SSF51126">
    <property type="entry name" value="Pectin lyase-like"/>
    <property type="match status" value="2"/>
</dbReference>
<dbReference type="PANTHER" id="PTHR33928">
    <property type="entry name" value="POLYGALACTURONASE QRT3"/>
    <property type="match status" value="1"/>
</dbReference>
<dbReference type="Pfam" id="PF12708">
    <property type="entry name" value="Pect-lyase_RHGA_epim"/>
    <property type="match status" value="1"/>
</dbReference>
<evidence type="ECO:0000256" key="1">
    <source>
        <dbReference type="SAM" id="MobiDB-lite"/>
    </source>
</evidence>
<sequence length="1367" mass="149488">MGTLFADYEELGVAPPEPATATEKRQAGGAWWAERLDHVVGGPFGLNPQYRVWRNVKDYGAKGNGIVDDTAAIKRAVQEGNRCGDKCNGTTTTPATIYFPQGTYLLSEEIVGLFHTQFVGDPTPGRTPVLKASKFFQGESVISTDYYIPGGGGAQWWINTANFYRQLRNFIIDIRDVDLQDAIYGIHYQAAQACSIENVQVHARRKDYITAHGIHAENGSGGTMHGVVVLGADVGIWGGNQQYTAIGVQIRDCTVGIHMIWDWGWTWQNIVMENIEIGFQLVGEDEKYRGVGSIYLLDSTIAASKVQIQVMPYNKGPANGNTQITMDNCAFSGSSTVIADTNGLPMFSATGNIDAYIWGNVANPENPAGTWREGLRMNDMKRDEGLTFPANNGLKHKPYYVRAKPAYTNLSPSDIVQVGKSCPRNGRDDATQCIQRILDANSGLSGPTKIVFFDYGTYKVTDTLSIHPGTYIVGESWSQLVASGEKFGDMKKPRPLVRVGKKDEVGTVEIQDIMFTTMGATAGLVAVEWNLKGKNPQDAAMWDSHVRIGGAAETGLAMKDCPLGSTVDNKCIAGSMLMHITSSASGYFENVWLWVADHDIEDIAMTQVNVYVGRGLLVESQNPVWLYGTSSEHCVLYQYQFHKAKRIYAGMIQTESPYFQPSPAAPTPFESALGVFPADPTFKEKGVDLKSSWGVRIIRSSDIVIAGAGLYSWFSSYSQQPCISELACQNAMLEINNVGQGVYIWNLVTIGTTQMITDTTVSPPRVVLAKPNINADKSNAGEGHPKWALLNIYQPNPGAGADSCVTVYDDMIWEWDRPLISVRADGCTNILAPSPLGREVTLTAKTTITIYTVVNGRTSTATTAVSTVFPISEVPYQPFVIEPGDVPTTVINGTTSSKNFVYHPVENITPPPGTVRLPSGWEVSTPEALPTLPTGTESTSSSTTTVIGGIIPVPEPEEGDDWEFIITWPPTTRYPLPTDDSATKKPRPTPIPENENDEDPKDEGEETIDDTEDENEDEGEDEGENNDNNNNKDKEKDRCNPLKNIFAIIDMTCHNTDGIVINPIKPPVPPKPVCITGCPTLSPCPPTDPNCNIPCRVGGCPPGKSPVPEGCSTPTPARGCIEYVSSTLTMTTPTTAWSTTTWDFCTTLTGCNVRENTVTRTIKSSTEADPAVTPIYDYDEANDDGWDDNDLRSIASMQEAYLSRWRSQIQPMPTTTTRTEPTPTPIPAGERCSAVMEYKYIDANWGDLNRLVVEGAVDLKNPSGQNIARIEMRGPGVAPGLWMLEEGVLGRNFEIMWERGSSEGVYPYTKWGVVIRWGSTLFYSSRPNEGSPNGASCEFTPWIYDNDLWNGYSSARREGTCVWRCGG</sequence>
<dbReference type="EMBL" id="JAULSU010000006">
    <property type="protein sequence ID" value="KAK0613719.1"/>
    <property type="molecule type" value="Genomic_DNA"/>
</dbReference>
<reference evidence="3" key="1">
    <citation type="submission" date="2023-06" db="EMBL/GenBank/DDBJ databases">
        <title>Genome-scale phylogeny and comparative genomics of the fungal order Sordariales.</title>
        <authorList>
            <consortium name="Lawrence Berkeley National Laboratory"/>
            <person name="Hensen N."/>
            <person name="Bonometti L."/>
            <person name="Westerberg I."/>
            <person name="Brannstrom I.O."/>
            <person name="Guillou S."/>
            <person name="Cros-Aarteil S."/>
            <person name="Calhoun S."/>
            <person name="Haridas S."/>
            <person name="Kuo A."/>
            <person name="Mondo S."/>
            <person name="Pangilinan J."/>
            <person name="Riley R."/>
            <person name="Labutti K."/>
            <person name="Andreopoulos B."/>
            <person name="Lipzen A."/>
            <person name="Chen C."/>
            <person name="Yanf M."/>
            <person name="Daum C."/>
            <person name="Ng V."/>
            <person name="Clum A."/>
            <person name="Steindorff A."/>
            <person name="Ohm R."/>
            <person name="Martin F."/>
            <person name="Silar P."/>
            <person name="Natvig D."/>
            <person name="Lalanne C."/>
            <person name="Gautier V."/>
            <person name="Ament-Velasquez S.L."/>
            <person name="Kruys A."/>
            <person name="Hutchinson M.I."/>
            <person name="Powell A.J."/>
            <person name="Barry K."/>
            <person name="Miller A.N."/>
            <person name="Grigoriev I.V."/>
            <person name="Debuchy R."/>
            <person name="Gladieux P."/>
            <person name="Thoren M.H."/>
            <person name="Johannesson H."/>
        </authorList>
    </citation>
    <scope>NUCLEOTIDE SEQUENCE</scope>
    <source>
        <strain evidence="3">CBS 606.72</strain>
    </source>
</reference>
<proteinExistence type="predicted"/>